<keyword evidence="5 7" id="KW-0175">Coiled coil</keyword>
<dbReference type="Gene3D" id="2.30.30.190">
    <property type="entry name" value="CAP Gly-rich-like domain"/>
    <property type="match status" value="1"/>
</dbReference>
<feature type="region of interest" description="Disordered" evidence="8">
    <location>
        <begin position="281"/>
        <end position="314"/>
    </location>
</feature>
<dbReference type="PROSITE" id="PS50245">
    <property type="entry name" value="CAP_GLY_2"/>
    <property type="match status" value="1"/>
</dbReference>
<feature type="coiled-coil region" evidence="7">
    <location>
        <begin position="563"/>
        <end position="710"/>
    </location>
</feature>
<evidence type="ECO:0000256" key="2">
    <source>
        <dbReference type="ARBA" id="ARBA00022490"/>
    </source>
</evidence>
<keyword evidence="6" id="KW-0206">Cytoskeleton</keyword>
<evidence type="ECO:0000256" key="3">
    <source>
        <dbReference type="ARBA" id="ARBA00022701"/>
    </source>
</evidence>
<keyword evidence="3" id="KW-0493">Microtubule</keyword>
<feature type="compositionally biased region" description="Polar residues" evidence="8">
    <location>
        <begin position="281"/>
        <end position="294"/>
    </location>
</feature>
<evidence type="ECO:0000256" key="6">
    <source>
        <dbReference type="ARBA" id="ARBA00023212"/>
    </source>
</evidence>
<organism evidence="10 11">
    <name type="scientific">Acaulospora morrowiae</name>
    <dbReference type="NCBI Taxonomy" id="94023"/>
    <lineage>
        <taxon>Eukaryota</taxon>
        <taxon>Fungi</taxon>
        <taxon>Fungi incertae sedis</taxon>
        <taxon>Mucoromycota</taxon>
        <taxon>Glomeromycotina</taxon>
        <taxon>Glomeromycetes</taxon>
        <taxon>Diversisporales</taxon>
        <taxon>Acaulosporaceae</taxon>
        <taxon>Acaulospora</taxon>
    </lineage>
</organism>
<name>A0A9N8WMZ1_9GLOM</name>
<feature type="coiled-coil region" evidence="7">
    <location>
        <begin position="740"/>
        <end position="1230"/>
    </location>
</feature>
<dbReference type="Pfam" id="PF01302">
    <property type="entry name" value="CAP_GLY"/>
    <property type="match status" value="1"/>
</dbReference>
<dbReference type="InterPro" id="IPR032108">
    <property type="entry name" value="CLIP1_ZNF"/>
</dbReference>
<keyword evidence="11" id="KW-1185">Reference proteome</keyword>
<feature type="compositionally biased region" description="Low complexity" evidence="8">
    <location>
        <begin position="8"/>
        <end position="17"/>
    </location>
</feature>
<feature type="region of interest" description="Disordered" evidence="8">
    <location>
        <begin position="1"/>
        <end position="122"/>
    </location>
</feature>
<evidence type="ECO:0000256" key="7">
    <source>
        <dbReference type="SAM" id="Coils"/>
    </source>
</evidence>
<reference evidence="10" key="1">
    <citation type="submission" date="2021-06" db="EMBL/GenBank/DDBJ databases">
        <authorList>
            <person name="Kallberg Y."/>
            <person name="Tangrot J."/>
            <person name="Rosling A."/>
        </authorList>
    </citation>
    <scope>NUCLEOTIDE SEQUENCE</scope>
    <source>
        <strain evidence="10">CL551</strain>
    </source>
</reference>
<dbReference type="OrthoDB" id="2130750at2759"/>
<dbReference type="SMART" id="SM01052">
    <property type="entry name" value="CAP_GLY"/>
    <property type="match status" value="1"/>
</dbReference>
<proteinExistence type="predicted"/>
<keyword evidence="4" id="KW-0677">Repeat</keyword>
<protein>
    <submittedName>
        <fullName evidence="10">8303_t:CDS:1</fullName>
    </submittedName>
</protein>
<keyword evidence="2" id="KW-0963">Cytoplasm</keyword>
<evidence type="ECO:0000313" key="11">
    <source>
        <dbReference type="Proteomes" id="UP000789342"/>
    </source>
</evidence>
<feature type="compositionally biased region" description="Polar residues" evidence="8">
    <location>
        <begin position="63"/>
        <end position="79"/>
    </location>
</feature>
<sequence>MSRLPKQPSGLPTSSLPGPGGRRRSSAGAAQKSTSILKGLTPEQEALLQEAMEKYSPAALAKSNETTSISQSVSSLPITPSSHSNNPPKKPGLRKQSFSRMTRPSLPSITDTPDTSDNFMKKSHTETAPSLLATKLYQANSGTQSQNIPSQLQRSQNITHNTPGSNLSSSITPINPRLQSIATPQRPVSPSLQLYSVGERVSVESMNIIGTLQFLGPIDIKPGTWAGIELDVPGTGKNDGSINGKQYFSCPPKSGIFVLASKLSKSVDTIDSNSSKIGVATSLPQIPSTAKTNHSIPRPPSASSNSSDKMSSGAHATTLMKNTIMTKNAQNAAAAASRITAGSRASKYIGVTASQLKQRALVKPSNIITTPAVIDSANSHEISQQQKTKQNLGLKRPGSYGNSKSPTPSFNSNNNRSRRGSDASNESAISNISQSGNYHKSGLPRSRATTPNQTLDSQSPSDTETTVSTPLAHEEMSNKSLQEKIQKLLSDPEPIKGHPIGLFDEQDLQIKKLQMKIEVLETENTNLRLEKEKIQAKSGKLDVSNGRVLNGNIEINSNWEIEKKNLLEAKELTEKTLNEKIEQLTKQLEDASKGHHPRPSTSLSMIADNDLMNDKILSLTELVEQKDEQMKVLEESLRKANADSAEYKSKVSELEKLNDKRTEEIEQLIAKSKTSEITIQEQLNEIGQLNEKLNRIQSDSENKVRSLQETATQVQVDSESKVSSLQESVVELKNAGKEAIKIYEIRVTALEKQIEDLKKAGIETLTCLEESNAKITQRDSRIKFLEKECEELRLAGVEAIHVYEKMLEIKDKEIKDAEATLSKKEAALEAAKKVKQELSSMQVELNETRSRLNDANDKLDLKEKSMEGLRKELADLQSCLEQLMRADAKSRENIYQLEDEVRESKSFIARQQEEIAALKNNVQQLMDSKDNQEVENVKAVYESDINRLQDELEEVRKTLSEVQSEKRSIVGDLDVLLNDKKLLEQKIKEHEREKKEADDELDLTRVQLKSKIEELKETVNKNGDIIKESEKEKAELIEARELAEKTLAETQANTGKELSELREQLEKLQTQANLANQLKSELEEKMEELKKLNEKFEEHKQNAENTKPVEAPMTDSQEFDELKTNYENRIEEYQSEIVKLKQKIKDLVVITKAAEALKQCNQEYEQKFAKYEEQFNGLTVIVKELTEENVKLSSANKKILIEQEHFMEAHRQAENECMKLMDELERLHSESLGTQGILSLSPPAEDTYDNNGAINQETTEDNDNTTNSTVDGQPATEVKRLQSLLVEKQTQIDHLTTLRNVEIRELHQKISELEKVRQREVSTLNKEVAELESLIESKIFREADLEEQIERERSVSKKLRSELEDMKEQLRDLTNLEKSFGLDFEYEGVVKGGTGKEEKEEKGTPKLYCEICEKEGHDVLSCKAVVQSSGENEDMLNIKDAAFNSDTKDGGKPYCDNCEEYGLHWTDDCPNQDETF</sequence>
<dbReference type="InterPro" id="IPR036859">
    <property type="entry name" value="CAP-Gly_dom_sf"/>
</dbReference>
<feature type="compositionally biased region" description="Polar residues" evidence="8">
    <location>
        <begin position="447"/>
        <end position="469"/>
    </location>
</feature>
<evidence type="ECO:0000256" key="1">
    <source>
        <dbReference type="ARBA" id="ARBA00004245"/>
    </source>
</evidence>
<evidence type="ECO:0000256" key="5">
    <source>
        <dbReference type="ARBA" id="ARBA00023054"/>
    </source>
</evidence>
<evidence type="ECO:0000259" key="9">
    <source>
        <dbReference type="PROSITE" id="PS50245"/>
    </source>
</evidence>
<feature type="compositionally biased region" description="Polar residues" evidence="8">
    <location>
        <begin position="426"/>
        <end position="438"/>
    </location>
</feature>
<dbReference type="InterPro" id="IPR000938">
    <property type="entry name" value="CAP-Gly_domain"/>
</dbReference>
<evidence type="ECO:0000313" key="10">
    <source>
        <dbReference type="EMBL" id="CAG8487903.1"/>
    </source>
</evidence>
<comment type="subcellular location">
    <subcellularLocation>
        <location evidence="1">Cytoplasm</location>
        <location evidence="1">Cytoskeleton</location>
    </subcellularLocation>
</comment>
<feature type="compositionally biased region" description="Polar residues" evidence="8">
    <location>
        <begin position="378"/>
        <end position="391"/>
    </location>
</feature>
<feature type="domain" description="CAP-Gly" evidence="9">
    <location>
        <begin position="216"/>
        <end position="259"/>
    </location>
</feature>
<feature type="compositionally biased region" description="Low complexity" evidence="8">
    <location>
        <begin position="402"/>
        <end position="415"/>
    </location>
</feature>
<dbReference type="SUPFAM" id="SSF74924">
    <property type="entry name" value="Cap-Gly domain"/>
    <property type="match status" value="1"/>
</dbReference>
<evidence type="ECO:0000256" key="8">
    <source>
        <dbReference type="SAM" id="MobiDB-lite"/>
    </source>
</evidence>
<dbReference type="PANTHER" id="PTHR18916">
    <property type="entry name" value="DYNACTIN 1-RELATED MICROTUBULE-BINDING"/>
    <property type="match status" value="1"/>
</dbReference>
<feature type="region of interest" description="Disordered" evidence="8">
    <location>
        <begin position="378"/>
        <end position="480"/>
    </location>
</feature>
<dbReference type="Gene3D" id="4.10.60.10">
    <property type="entry name" value="Zinc finger, CCHC-type"/>
    <property type="match status" value="1"/>
</dbReference>
<feature type="compositionally biased region" description="Polar residues" evidence="8">
    <location>
        <begin position="96"/>
        <end position="118"/>
    </location>
</feature>
<accession>A0A9N8WMZ1</accession>
<feature type="compositionally biased region" description="Low complexity" evidence="8">
    <location>
        <begin position="301"/>
        <end position="312"/>
    </location>
</feature>
<comment type="caution">
    <text evidence="10">The sequence shown here is derived from an EMBL/GenBank/DDBJ whole genome shotgun (WGS) entry which is preliminary data.</text>
</comment>
<dbReference type="GO" id="GO:0005874">
    <property type="term" value="C:microtubule"/>
    <property type="evidence" value="ECO:0007669"/>
    <property type="project" value="UniProtKB-KW"/>
</dbReference>
<dbReference type="PROSITE" id="PS00845">
    <property type="entry name" value="CAP_GLY_1"/>
    <property type="match status" value="1"/>
</dbReference>
<feature type="coiled-coil region" evidence="7">
    <location>
        <begin position="1342"/>
        <end position="1379"/>
    </location>
</feature>
<feature type="region of interest" description="Disordered" evidence="8">
    <location>
        <begin position="1239"/>
        <end position="1272"/>
    </location>
</feature>
<dbReference type="Pfam" id="PF16641">
    <property type="entry name" value="CLIP1_ZNF"/>
    <property type="match status" value="2"/>
</dbReference>
<dbReference type="Proteomes" id="UP000789342">
    <property type="component" value="Unassembled WGS sequence"/>
</dbReference>
<gene>
    <name evidence="10" type="ORF">AMORRO_LOCUS2635</name>
</gene>
<evidence type="ECO:0000256" key="4">
    <source>
        <dbReference type="ARBA" id="ARBA00022737"/>
    </source>
</evidence>
<dbReference type="EMBL" id="CAJVPV010001141">
    <property type="protein sequence ID" value="CAG8487903.1"/>
    <property type="molecule type" value="Genomic_DNA"/>
</dbReference>